<keyword evidence="3" id="KW-1185">Reference proteome</keyword>
<evidence type="ECO:0000313" key="2">
    <source>
        <dbReference type="EMBL" id="TQI94658.1"/>
    </source>
</evidence>
<feature type="domain" description="Damage-control phosphatase ARMT1-like metal-binding" evidence="1">
    <location>
        <begin position="157"/>
        <end position="361"/>
    </location>
</feature>
<organism evidence="2 3">
    <name type="scientific">Amycolatopsis cihanbeyliensis</name>
    <dbReference type="NCBI Taxonomy" id="1128664"/>
    <lineage>
        <taxon>Bacteria</taxon>
        <taxon>Bacillati</taxon>
        <taxon>Actinomycetota</taxon>
        <taxon>Actinomycetes</taxon>
        <taxon>Pseudonocardiales</taxon>
        <taxon>Pseudonocardiaceae</taxon>
        <taxon>Amycolatopsis</taxon>
    </lineage>
</organism>
<dbReference type="Proteomes" id="UP000320876">
    <property type="component" value="Unassembled WGS sequence"/>
</dbReference>
<dbReference type="InterPro" id="IPR036075">
    <property type="entry name" value="ARMT-1-like_metal-bd_sf"/>
</dbReference>
<accession>A0A542CV08</accession>
<reference evidence="2 3" key="1">
    <citation type="submission" date="2019-06" db="EMBL/GenBank/DDBJ databases">
        <title>Sequencing the genomes of 1000 actinobacteria strains.</title>
        <authorList>
            <person name="Klenk H.-P."/>
        </authorList>
    </citation>
    <scope>NUCLEOTIDE SEQUENCE [LARGE SCALE GENOMIC DNA]</scope>
    <source>
        <strain evidence="2 3">DSM 45679</strain>
    </source>
</reference>
<dbReference type="AlphaFoldDB" id="A0A542CV08"/>
<comment type="caution">
    <text evidence="2">The sequence shown here is derived from an EMBL/GenBank/DDBJ whole genome shotgun (WGS) entry which is preliminary data.</text>
</comment>
<name>A0A542CV08_AMYCI</name>
<dbReference type="Pfam" id="PF01937">
    <property type="entry name" value="ARMT1-like_dom"/>
    <property type="match status" value="1"/>
</dbReference>
<evidence type="ECO:0000259" key="1">
    <source>
        <dbReference type="Pfam" id="PF01937"/>
    </source>
</evidence>
<dbReference type="RefSeq" id="WP_142003862.1">
    <property type="nucleotide sequence ID" value="NZ_VFML01000002.1"/>
</dbReference>
<dbReference type="OrthoDB" id="3973303at2"/>
<dbReference type="Gene3D" id="3.40.50.10880">
    <property type="entry name" value="Uncharacterised protein PF01937, DUF89, domain 3"/>
    <property type="match status" value="1"/>
</dbReference>
<sequence>MCDARPPMLPPSQWVTVDAAGWREHRDTVLGRACEPGEAGSLLVGVPDSFTLAERLESRPRWLAPEERDGAVWLRDLVTRRLGARSRAASGTAAEHVHDQVRRVLELPDHDGRPVAETVWNQEAPYLIDRVAAWCLTGDPGHDLDPLPASIDRSRGVAMGLLTGLAARQQPTDSDELCRWALTAGLLDLGIKGGRAVCQPLTIPRGANWPARVAAALVVSAQRPRAVDHLAALHTTVGAGAAHLVLFTDDLIETAVDLLFLQHLLRRHPRLRVTVAPRSGRTDNDATHADVRLLLSHAALRDLAAAVDTGRVAVSPHGPATAAVLLDKLHPTVLRTLHDADAVVVKGGRNHELLTGTLDRPLWTGYVVAREFTEAQAGYDARPGPLMFVHAAPGQRPWWGWRGRAHRILPVAEDRVVPACWTTIADRHRREADPEAQRRDLALLLRCWPQLSQDYPDLARAEIRTLTQGLARTRLAPHDRHLLHQARLVTDPPGAPS</sequence>
<protein>
    <submittedName>
        <fullName evidence="2">Uncharacterized protein with ATP-grasp and redox domains</fullName>
    </submittedName>
</protein>
<dbReference type="EMBL" id="VFML01000002">
    <property type="protein sequence ID" value="TQI94658.1"/>
    <property type="molecule type" value="Genomic_DNA"/>
</dbReference>
<dbReference type="InterPro" id="IPR002791">
    <property type="entry name" value="ARMT1-like_metal-bd"/>
</dbReference>
<gene>
    <name evidence="2" type="ORF">FB471_6830</name>
</gene>
<dbReference type="SUPFAM" id="SSF111321">
    <property type="entry name" value="AF1104-like"/>
    <property type="match status" value="1"/>
</dbReference>
<proteinExistence type="predicted"/>
<evidence type="ECO:0000313" key="3">
    <source>
        <dbReference type="Proteomes" id="UP000320876"/>
    </source>
</evidence>